<keyword evidence="2" id="KW-1185">Reference proteome</keyword>
<dbReference type="Pfam" id="PF20188">
    <property type="entry name" value="DUF6551"/>
    <property type="match status" value="1"/>
</dbReference>
<protein>
    <recommendedName>
        <fullName evidence="3">ParB/Sulfiredoxin domain-containing protein</fullName>
    </recommendedName>
</protein>
<dbReference type="InterPro" id="IPR046681">
    <property type="entry name" value="DUF6551"/>
</dbReference>
<evidence type="ECO:0000313" key="2">
    <source>
        <dbReference type="Proteomes" id="UP001622690"/>
    </source>
</evidence>
<gene>
    <name evidence="1" type="ORF">OHU27_13145</name>
</gene>
<evidence type="ECO:0008006" key="3">
    <source>
        <dbReference type="Google" id="ProtNLM"/>
    </source>
</evidence>
<dbReference type="Proteomes" id="UP001622690">
    <property type="component" value="Chromosome"/>
</dbReference>
<organism evidence="1 2">
    <name type="scientific">Streptomyces nigra</name>
    <dbReference type="NCBI Taxonomy" id="1827580"/>
    <lineage>
        <taxon>Bacteria</taxon>
        <taxon>Bacillati</taxon>
        <taxon>Actinomycetota</taxon>
        <taxon>Actinomycetes</taxon>
        <taxon>Kitasatosporales</taxon>
        <taxon>Streptomycetaceae</taxon>
        <taxon>Streptomyces</taxon>
    </lineage>
</organism>
<accession>A0ABZ1ITM5</accession>
<proteinExistence type="predicted"/>
<sequence length="275" mass="30076">MTQAKNQQVNKYYAALPVGQLQVDDEMDAQRIFDPGWANKLAKIWDPDVLLVATVSKRADGSYFLIDGQHSTRVAEQKEGPDFVRDCMVYEGLTRQQEAKLFLAANKQRKPVKPYDNFKVSITAGDPLSIRIDKEVRSCGLEVASGTSTNRVGAVQALVFVGEKREGLLPKVLTTLGTAWGRDKASWDNIAIRAVGLIYDTNWDVVQDARLVKTLQKATVAIWKMNAIRTTVSGGGSASRAVPLAENIITQYNSGLRDPKKLLVSPARSTAAAAA</sequence>
<name>A0ABZ1ITM5_9ACTN</name>
<dbReference type="RefSeq" id="WP_406257685.1">
    <property type="nucleotide sequence ID" value="NZ_CP108125.1"/>
</dbReference>
<reference evidence="1 2" key="1">
    <citation type="submission" date="2022-10" db="EMBL/GenBank/DDBJ databases">
        <title>The complete genomes of actinobacterial strains from the NBC collection.</title>
        <authorList>
            <person name="Joergensen T.S."/>
            <person name="Alvarez Arevalo M."/>
            <person name="Sterndorff E.B."/>
            <person name="Faurdal D."/>
            <person name="Vuksanovic O."/>
            <person name="Mourched A.-S."/>
            <person name="Charusanti P."/>
            <person name="Shaw S."/>
            <person name="Blin K."/>
            <person name="Weber T."/>
        </authorList>
    </citation>
    <scope>NUCLEOTIDE SEQUENCE [LARGE SCALE GENOMIC DNA]</scope>
    <source>
        <strain evidence="1 2">NBC_00206</strain>
    </source>
</reference>
<evidence type="ECO:0000313" key="1">
    <source>
        <dbReference type="EMBL" id="WTO83319.1"/>
    </source>
</evidence>
<dbReference type="EMBL" id="CP108125">
    <property type="protein sequence ID" value="WTO83319.1"/>
    <property type="molecule type" value="Genomic_DNA"/>
</dbReference>